<protein>
    <submittedName>
        <fullName evidence="2">Uncharacterized protein</fullName>
    </submittedName>
</protein>
<feature type="transmembrane region" description="Helical" evidence="1">
    <location>
        <begin position="17"/>
        <end position="38"/>
    </location>
</feature>
<keyword evidence="3" id="KW-1185">Reference proteome</keyword>
<name>A0A923LHI8_9FIRM</name>
<sequence length="75" mass="8179">MIFYSDSGKRAVKKTVVVLKISMSIYTPLITFIGAVAIKNASVAMGLLSIIALTVPVFMKHILIPKIEEGDKNEN</sequence>
<feature type="transmembrane region" description="Helical" evidence="1">
    <location>
        <begin position="44"/>
        <end position="63"/>
    </location>
</feature>
<dbReference type="AlphaFoldDB" id="A0A923LHI8"/>
<dbReference type="EMBL" id="JACOPF010000001">
    <property type="protein sequence ID" value="MBC5688134.1"/>
    <property type="molecule type" value="Genomic_DNA"/>
</dbReference>
<evidence type="ECO:0000313" key="2">
    <source>
        <dbReference type="EMBL" id="MBC5688134.1"/>
    </source>
</evidence>
<reference evidence="2" key="1">
    <citation type="submission" date="2020-08" db="EMBL/GenBank/DDBJ databases">
        <title>Genome public.</title>
        <authorList>
            <person name="Liu C."/>
            <person name="Sun Q."/>
        </authorList>
    </citation>
    <scope>NUCLEOTIDE SEQUENCE</scope>
    <source>
        <strain evidence="2">NSJ-55</strain>
    </source>
</reference>
<dbReference type="Proteomes" id="UP000652477">
    <property type="component" value="Unassembled WGS sequence"/>
</dbReference>
<evidence type="ECO:0000313" key="3">
    <source>
        <dbReference type="Proteomes" id="UP000652477"/>
    </source>
</evidence>
<organism evidence="2 3">
    <name type="scientific">Mediterraneibacter hominis</name>
    <dbReference type="NCBI Taxonomy" id="2763054"/>
    <lineage>
        <taxon>Bacteria</taxon>
        <taxon>Bacillati</taxon>
        <taxon>Bacillota</taxon>
        <taxon>Clostridia</taxon>
        <taxon>Lachnospirales</taxon>
        <taxon>Lachnospiraceae</taxon>
        <taxon>Mediterraneibacter</taxon>
    </lineage>
</organism>
<gene>
    <name evidence="2" type="ORF">H8S37_04195</name>
</gene>
<comment type="caution">
    <text evidence="2">The sequence shown here is derived from an EMBL/GenBank/DDBJ whole genome shotgun (WGS) entry which is preliminary data.</text>
</comment>
<keyword evidence="1" id="KW-0472">Membrane</keyword>
<accession>A0A923LHI8</accession>
<evidence type="ECO:0000256" key="1">
    <source>
        <dbReference type="SAM" id="Phobius"/>
    </source>
</evidence>
<keyword evidence="1" id="KW-0812">Transmembrane</keyword>
<dbReference type="RefSeq" id="WP_186874768.1">
    <property type="nucleotide sequence ID" value="NZ_JACOPF010000001.1"/>
</dbReference>
<keyword evidence="1" id="KW-1133">Transmembrane helix</keyword>
<proteinExistence type="predicted"/>